<keyword evidence="6" id="KW-0206">Cytoskeleton</keyword>
<evidence type="ECO:0000256" key="2">
    <source>
        <dbReference type="ARBA" id="ARBA00004430"/>
    </source>
</evidence>
<dbReference type="GO" id="GO:0008017">
    <property type="term" value="F:microtubule binding"/>
    <property type="evidence" value="ECO:0007669"/>
    <property type="project" value="InterPro"/>
</dbReference>
<keyword evidence="7" id="KW-0966">Cell projection</keyword>
<dbReference type="InterPro" id="IPR040468">
    <property type="entry name" value="TRAF3IP1_N"/>
</dbReference>
<evidence type="ECO:0000256" key="3">
    <source>
        <dbReference type="ARBA" id="ARBA00022490"/>
    </source>
</evidence>
<evidence type="ECO:0000256" key="6">
    <source>
        <dbReference type="ARBA" id="ARBA00023212"/>
    </source>
</evidence>
<dbReference type="GO" id="GO:0048731">
    <property type="term" value="P:system development"/>
    <property type="evidence" value="ECO:0007669"/>
    <property type="project" value="UniProtKB-ARBA"/>
</dbReference>
<dbReference type="Pfam" id="PF10243">
    <property type="entry name" value="MIP-T3"/>
    <property type="match status" value="1"/>
</dbReference>
<dbReference type="PANTHER" id="PTHR31363:SF0">
    <property type="entry name" value="TRAF3-INTERACTING PROTEIN 1"/>
    <property type="match status" value="1"/>
</dbReference>
<dbReference type="GO" id="GO:0030992">
    <property type="term" value="C:intraciliary transport particle B"/>
    <property type="evidence" value="ECO:0007669"/>
    <property type="project" value="TreeGrafter"/>
</dbReference>
<sequence length="137" mass="15161">MAEDVKPDIIKGTQDVLGKFIKKPILTEKLLKKPPFRFLHDICTSVMKETGFLSGVITGPEDMIENIKDKEGKIAFLQKVIATVEAANGIKLSVKPTKIVAGLEPTKTNELLQELGKALKKQAIYCYFLRIGVKFAS</sequence>
<name>A0AAN8P251_POLSC</name>
<dbReference type="GO" id="GO:0005930">
    <property type="term" value="C:axoneme"/>
    <property type="evidence" value="ECO:0007669"/>
    <property type="project" value="UniProtKB-SubCell"/>
</dbReference>
<evidence type="ECO:0000313" key="11">
    <source>
        <dbReference type="EMBL" id="KAK6639294.1"/>
    </source>
</evidence>
<evidence type="ECO:0000256" key="5">
    <source>
        <dbReference type="ARBA" id="ARBA00023054"/>
    </source>
</evidence>
<evidence type="ECO:0000256" key="4">
    <source>
        <dbReference type="ARBA" id="ARBA00022794"/>
    </source>
</evidence>
<feature type="domain" description="TRAF3-interacting protein 1 N-terminal" evidence="10">
    <location>
        <begin position="10"/>
        <end position="118"/>
    </location>
</feature>
<keyword evidence="3" id="KW-0963">Cytoplasm</keyword>
<organism evidence="11 12">
    <name type="scientific">Polyplax serrata</name>
    <name type="common">Common mouse louse</name>
    <dbReference type="NCBI Taxonomy" id="468196"/>
    <lineage>
        <taxon>Eukaryota</taxon>
        <taxon>Metazoa</taxon>
        <taxon>Ecdysozoa</taxon>
        <taxon>Arthropoda</taxon>
        <taxon>Hexapoda</taxon>
        <taxon>Insecta</taxon>
        <taxon>Pterygota</taxon>
        <taxon>Neoptera</taxon>
        <taxon>Paraneoptera</taxon>
        <taxon>Psocodea</taxon>
        <taxon>Troctomorpha</taxon>
        <taxon>Phthiraptera</taxon>
        <taxon>Anoplura</taxon>
        <taxon>Polyplacidae</taxon>
        <taxon>Polyplax</taxon>
    </lineage>
</organism>
<keyword evidence="5" id="KW-0175">Coiled coil</keyword>
<dbReference type="GO" id="GO:0048513">
    <property type="term" value="P:animal organ development"/>
    <property type="evidence" value="ECO:0007669"/>
    <property type="project" value="UniProtKB-ARBA"/>
</dbReference>
<comment type="similarity">
    <text evidence="8">Belongs to the TRAF3IP1 family.</text>
</comment>
<evidence type="ECO:0000259" key="10">
    <source>
        <dbReference type="Pfam" id="PF10243"/>
    </source>
</evidence>
<evidence type="ECO:0000256" key="1">
    <source>
        <dbReference type="ARBA" id="ARBA00004120"/>
    </source>
</evidence>
<dbReference type="GO" id="GO:0042073">
    <property type="term" value="P:intraciliary transport"/>
    <property type="evidence" value="ECO:0007669"/>
    <property type="project" value="TreeGrafter"/>
</dbReference>
<dbReference type="FunFam" id="1.10.418.50:FF:000001">
    <property type="entry name" value="TRAF3-interacting protein 1 isoform X1"/>
    <property type="match status" value="1"/>
</dbReference>
<comment type="subcellular location">
    <subcellularLocation>
        <location evidence="2">Cytoplasm</location>
        <location evidence="2">Cytoskeleton</location>
        <location evidence="2">Cilium axoneme</location>
    </subcellularLocation>
    <subcellularLocation>
        <location evidence="1">Cytoplasm</location>
        <location evidence="1">Cytoskeleton</location>
        <location evidence="1">Cilium basal body</location>
    </subcellularLocation>
</comment>
<protein>
    <recommendedName>
        <fullName evidence="9">TRAF3-interacting protein 1</fullName>
    </recommendedName>
</protein>
<evidence type="ECO:0000313" key="12">
    <source>
        <dbReference type="Proteomes" id="UP001372834"/>
    </source>
</evidence>
<dbReference type="GO" id="GO:0036064">
    <property type="term" value="C:ciliary basal body"/>
    <property type="evidence" value="ECO:0007669"/>
    <property type="project" value="TreeGrafter"/>
</dbReference>
<evidence type="ECO:0000256" key="8">
    <source>
        <dbReference type="ARBA" id="ARBA00043971"/>
    </source>
</evidence>
<dbReference type="Proteomes" id="UP001372834">
    <property type="component" value="Unassembled WGS sequence"/>
</dbReference>
<dbReference type="GO" id="GO:0060271">
    <property type="term" value="P:cilium assembly"/>
    <property type="evidence" value="ECO:0007669"/>
    <property type="project" value="TreeGrafter"/>
</dbReference>
<dbReference type="AlphaFoldDB" id="A0AAN8P251"/>
<dbReference type="PANTHER" id="PTHR31363">
    <property type="entry name" value="TRAF3-INTERACTING PROTEIN 1"/>
    <property type="match status" value="1"/>
</dbReference>
<comment type="caution">
    <text evidence="11">The sequence shown here is derived from an EMBL/GenBank/DDBJ whole genome shotgun (WGS) entry which is preliminary data.</text>
</comment>
<proteinExistence type="inferred from homology"/>
<gene>
    <name evidence="11" type="ORF">RUM43_007566</name>
</gene>
<dbReference type="InterPro" id="IPR018799">
    <property type="entry name" value="TRAF3IP1"/>
</dbReference>
<dbReference type="GO" id="GO:0070507">
    <property type="term" value="P:regulation of microtubule cytoskeleton organization"/>
    <property type="evidence" value="ECO:0007669"/>
    <property type="project" value="TreeGrafter"/>
</dbReference>
<evidence type="ECO:0000256" key="9">
    <source>
        <dbReference type="ARBA" id="ARBA00070492"/>
    </source>
</evidence>
<evidence type="ECO:0000256" key="7">
    <source>
        <dbReference type="ARBA" id="ARBA00023273"/>
    </source>
</evidence>
<dbReference type="InterPro" id="IPR042576">
    <property type="entry name" value="TRAF3IP1_N_sf"/>
</dbReference>
<accession>A0AAN8P251</accession>
<reference evidence="11 12" key="1">
    <citation type="submission" date="2023-10" db="EMBL/GenBank/DDBJ databases">
        <title>Genomes of two closely related lineages of the louse Polyplax serrata with different host specificities.</title>
        <authorList>
            <person name="Martinu J."/>
            <person name="Tarabai H."/>
            <person name="Stefka J."/>
            <person name="Hypsa V."/>
        </authorList>
    </citation>
    <scope>NUCLEOTIDE SEQUENCE [LARGE SCALE GENOMIC DNA]</scope>
    <source>
        <strain evidence="11">HR10_N</strain>
    </source>
</reference>
<dbReference type="EMBL" id="JAWJWE010000003">
    <property type="protein sequence ID" value="KAK6639294.1"/>
    <property type="molecule type" value="Genomic_DNA"/>
</dbReference>
<dbReference type="Gene3D" id="1.10.418.50">
    <property type="entry name" value="Microtubule-binding protein MIP-T3"/>
    <property type="match status" value="1"/>
</dbReference>
<keyword evidence="4" id="KW-0970">Cilium biogenesis/degradation</keyword>